<evidence type="ECO:0000313" key="1">
    <source>
        <dbReference type="EMBL" id="CAG8561370.1"/>
    </source>
</evidence>
<dbReference type="AlphaFoldDB" id="A0A9N9BCU1"/>
<dbReference type="EMBL" id="CAJVPK010000946">
    <property type="protein sequence ID" value="CAG8561370.1"/>
    <property type="molecule type" value="Genomic_DNA"/>
</dbReference>
<dbReference type="OrthoDB" id="2394456at2759"/>
<dbReference type="Proteomes" id="UP000789706">
    <property type="component" value="Unassembled WGS sequence"/>
</dbReference>
<organism evidence="1 2">
    <name type="scientific">Diversispora eburnea</name>
    <dbReference type="NCBI Taxonomy" id="1213867"/>
    <lineage>
        <taxon>Eukaryota</taxon>
        <taxon>Fungi</taxon>
        <taxon>Fungi incertae sedis</taxon>
        <taxon>Mucoromycota</taxon>
        <taxon>Glomeromycotina</taxon>
        <taxon>Glomeromycetes</taxon>
        <taxon>Diversisporales</taxon>
        <taxon>Diversisporaceae</taxon>
        <taxon>Diversispora</taxon>
    </lineage>
</organism>
<name>A0A9N9BCU1_9GLOM</name>
<evidence type="ECO:0000313" key="2">
    <source>
        <dbReference type="Proteomes" id="UP000789706"/>
    </source>
</evidence>
<proteinExistence type="predicted"/>
<gene>
    <name evidence="1" type="ORF">DEBURN_LOCUS7606</name>
</gene>
<accession>A0A9N9BCU1</accession>
<feature type="non-terminal residue" evidence="1">
    <location>
        <position position="258"/>
    </location>
</feature>
<keyword evidence="2" id="KW-1185">Reference proteome</keyword>
<comment type="caution">
    <text evidence="1">The sequence shown here is derived from an EMBL/GenBank/DDBJ whole genome shotgun (WGS) entry which is preliminary data.</text>
</comment>
<reference evidence="1" key="1">
    <citation type="submission" date="2021-06" db="EMBL/GenBank/DDBJ databases">
        <authorList>
            <person name="Kallberg Y."/>
            <person name="Tangrot J."/>
            <person name="Rosling A."/>
        </authorList>
    </citation>
    <scope>NUCLEOTIDE SEQUENCE</scope>
    <source>
        <strain evidence="1">AZ414A</strain>
    </source>
</reference>
<sequence length="258" mass="29301">MITLFNDSDSESNVSLFPSSASSTTLISKTASSTTSISKTASSTIASLKTAAQSNDIPKRMPDFQYFRKLWWDKGEFSLFANWEEASLPYELAVGVTLEEYERRSEEFNVRGCWEWINGKVIIYELSSEPHEVCIETYADGSAKEADNSFRPKKQDTTYPNGIDGATRPWPNLIIEVAYSESIDHVTDKVMNYWLKPDRVHDCVVIKIVPEPHGQIPTRMIAWHYCISDRRTRNTLPVRTMFEFGTTDGNGNSLTFPQ</sequence>
<protein>
    <submittedName>
        <fullName evidence="1">938_t:CDS:1</fullName>
    </submittedName>
</protein>